<sequence length="261" mass="28774">MTNSPNNIFLSPSYLSLRTARLETFQTSAEIESTSSKFKYLSIRTLTRTIGSPGAITALFTYRHSSDPSQVQESDLEIRTSDPESLIHYTNQPSLTKDGEVESRATRNSTLPNGLKWSDWLIHRLDWTPEYTAWYVNDILVAQISFQVPRDESNIILNAWSDGGEWTGNMSVGGQAELQVKWIEIVYNSTEAEGGKIKMTSKAKKEKNEGGICGAVCGIDGTGVEEVGKPVLLWDNGGGERIRGSWGLLWVAVGLSVVLLA</sequence>
<dbReference type="PANTHER" id="PTHR38121:SF4">
    <property type="entry name" value="GH16 DOMAIN-CONTAINING PROTEIN-RELATED"/>
    <property type="match status" value="1"/>
</dbReference>
<dbReference type="GO" id="GO:0004553">
    <property type="term" value="F:hydrolase activity, hydrolyzing O-glycosyl compounds"/>
    <property type="evidence" value="ECO:0007669"/>
    <property type="project" value="InterPro"/>
</dbReference>
<accession>A0AAN7BYJ5</accession>
<dbReference type="Gene3D" id="2.60.120.200">
    <property type="match status" value="1"/>
</dbReference>
<protein>
    <submittedName>
        <fullName evidence="2">Xyloglucan endo-transglycosylase</fullName>
    </submittedName>
</protein>
<name>A0AAN7BYJ5_9PEZI</name>
<dbReference type="InterPro" id="IPR013320">
    <property type="entry name" value="ConA-like_dom_sf"/>
</dbReference>
<dbReference type="AlphaFoldDB" id="A0AAN7BYJ5"/>
<evidence type="ECO:0000313" key="3">
    <source>
        <dbReference type="Proteomes" id="UP001301958"/>
    </source>
</evidence>
<keyword evidence="3" id="KW-1185">Reference proteome</keyword>
<dbReference type="SUPFAM" id="SSF49899">
    <property type="entry name" value="Concanavalin A-like lectins/glucanases"/>
    <property type="match status" value="1"/>
</dbReference>
<dbReference type="Pfam" id="PF00722">
    <property type="entry name" value="Glyco_hydro_16"/>
    <property type="match status" value="1"/>
</dbReference>
<evidence type="ECO:0000313" key="2">
    <source>
        <dbReference type="EMBL" id="KAK4232026.1"/>
    </source>
</evidence>
<dbReference type="Proteomes" id="UP001301958">
    <property type="component" value="Unassembled WGS sequence"/>
</dbReference>
<reference evidence="2" key="2">
    <citation type="submission" date="2023-05" db="EMBL/GenBank/DDBJ databases">
        <authorList>
            <consortium name="Lawrence Berkeley National Laboratory"/>
            <person name="Steindorff A."/>
            <person name="Hensen N."/>
            <person name="Bonometti L."/>
            <person name="Westerberg I."/>
            <person name="Brannstrom I.O."/>
            <person name="Guillou S."/>
            <person name="Cros-Aarteil S."/>
            <person name="Calhoun S."/>
            <person name="Haridas S."/>
            <person name="Kuo A."/>
            <person name="Mondo S."/>
            <person name="Pangilinan J."/>
            <person name="Riley R."/>
            <person name="Labutti K."/>
            <person name="Andreopoulos B."/>
            <person name="Lipzen A."/>
            <person name="Chen C."/>
            <person name="Yanf M."/>
            <person name="Daum C."/>
            <person name="Ng V."/>
            <person name="Clum A."/>
            <person name="Ohm R."/>
            <person name="Martin F."/>
            <person name="Silar P."/>
            <person name="Natvig D."/>
            <person name="Lalanne C."/>
            <person name="Gautier V."/>
            <person name="Ament-Velasquez S.L."/>
            <person name="Kruys A."/>
            <person name="Hutchinson M.I."/>
            <person name="Powell A.J."/>
            <person name="Barry K."/>
            <person name="Miller A.N."/>
            <person name="Grigoriev I.V."/>
            <person name="Debuchy R."/>
            <person name="Gladieux P."/>
            <person name="Thoren M.H."/>
            <person name="Johannesson H."/>
        </authorList>
    </citation>
    <scope>NUCLEOTIDE SEQUENCE</scope>
    <source>
        <strain evidence="2">CBS 990.96</strain>
    </source>
</reference>
<proteinExistence type="predicted"/>
<dbReference type="EMBL" id="MU865289">
    <property type="protein sequence ID" value="KAK4232026.1"/>
    <property type="molecule type" value="Genomic_DNA"/>
</dbReference>
<dbReference type="CDD" id="cd00413">
    <property type="entry name" value="Glyco_hydrolase_16"/>
    <property type="match status" value="1"/>
</dbReference>
<dbReference type="GO" id="GO:0005975">
    <property type="term" value="P:carbohydrate metabolic process"/>
    <property type="evidence" value="ECO:0007669"/>
    <property type="project" value="InterPro"/>
</dbReference>
<dbReference type="InterPro" id="IPR000757">
    <property type="entry name" value="Beta-glucanase-like"/>
</dbReference>
<evidence type="ECO:0000259" key="1">
    <source>
        <dbReference type="PROSITE" id="PS51762"/>
    </source>
</evidence>
<organism evidence="2 3">
    <name type="scientific">Podospora fimiseda</name>
    <dbReference type="NCBI Taxonomy" id="252190"/>
    <lineage>
        <taxon>Eukaryota</taxon>
        <taxon>Fungi</taxon>
        <taxon>Dikarya</taxon>
        <taxon>Ascomycota</taxon>
        <taxon>Pezizomycotina</taxon>
        <taxon>Sordariomycetes</taxon>
        <taxon>Sordariomycetidae</taxon>
        <taxon>Sordariales</taxon>
        <taxon>Podosporaceae</taxon>
        <taxon>Podospora</taxon>
    </lineage>
</organism>
<dbReference type="PANTHER" id="PTHR38121">
    <property type="entry name" value="GH16 DOMAIN-CONTAINING PROTEIN"/>
    <property type="match status" value="1"/>
</dbReference>
<comment type="caution">
    <text evidence="2">The sequence shown here is derived from an EMBL/GenBank/DDBJ whole genome shotgun (WGS) entry which is preliminary data.</text>
</comment>
<feature type="domain" description="GH16" evidence="1">
    <location>
        <begin position="1"/>
        <end position="191"/>
    </location>
</feature>
<dbReference type="PROSITE" id="PS51762">
    <property type="entry name" value="GH16_2"/>
    <property type="match status" value="1"/>
</dbReference>
<reference evidence="2" key="1">
    <citation type="journal article" date="2023" name="Mol. Phylogenet. Evol.">
        <title>Genome-scale phylogeny and comparative genomics of the fungal order Sordariales.</title>
        <authorList>
            <person name="Hensen N."/>
            <person name="Bonometti L."/>
            <person name="Westerberg I."/>
            <person name="Brannstrom I.O."/>
            <person name="Guillou S."/>
            <person name="Cros-Aarteil S."/>
            <person name="Calhoun S."/>
            <person name="Haridas S."/>
            <person name="Kuo A."/>
            <person name="Mondo S."/>
            <person name="Pangilinan J."/>
            <person name="Riley R."/>
            <person name="LaButti K."/>
            <person name="Andreopoulos B."/>
            <person name="Lipzen A."/>
            <person name="Chen C."/>
            <person name="Yan M."/>
            <person name="Daum C."/>
            <person name="Ng V."/>
            <person name="Clum A."/>
            <person name="Steindorff A."/>
            <person name="Ohm R.A."/>
            <person name="Martin F."/>
            <person name="Silar P."/>
            <person name="Natvig D.O."/>
            <person name="Lalanne C."/>
            <person name="Gautier V."/>
            <person name="Ament-Velasquez S.L."/>
            <person name="Kruys A."/>
            <person name="Hutchinson M.I."/>
            <person name="Powell A.J."/>
            <person name="Barry K."/>
            <person name="Miller A.N."/>
            <person name="Grigoriev I.V."/>
            <person name="Debuchy R."/>
            <person name="Gladieux P."/>
            <person name="Hiltunen Thoren M."/>
            <person name="Johannesson H."/>
        </authorList>
    </citation>
    <scope>NUCLEOTIDE SEQUENCE</scope>
    <source>
        <strain evidence="2">CBS 990.96</strain>
    </source>
</reference>
<gene>
    <name evidence="2" type="ORF">QBC38DRAFT_464152</name>
</gene>